<dbReference type="PANTHER" id="PTHR21716">
    <property type="entry name" value="TRANSMEMBRANE PROTEIN"/>
    <property type="match status" value="1"/>
</dbReference>
<accession>A0A8J3CAT8</accession>
<comment type="caution">
    <text evidence="10">The sequence shown here is derived from an EMBL/GenBank/DDBJ whole genome shotgun (WGS) entry which is preliminary data.</text>
</comment>
<reference evidence="10" key="1">
    <citation type="journal article" date="2014" name="Int. J. Syst. Evol. Microbiol.">
        <title>Complete genome sequence of Corynebacterium casei LMG S-19264T (=DSM 44701T), isolated from a smear-ripened cheese.</title>
        <authorList>
            <consortium name="US DOE Joint Genome Institute (JGI-PGF)"/>
            <person name="Walter F."/>
            <person name="Albersmeier A."/>
            <person name="Kalinowski J."/>
            <person name="Ruckert C."/>
        </authorList>
    </citation>
    <scope>NUCLEOTIDE SEQUENCE</scope>
    <source>
        <strain evidence="10">CGMCC 4.5737</strain>
    </source>
</reference>
<feature type="transmembrane region" description="Helical" evidence="9">
    <location>
        <begin position="196"/>
        <end position="220"/>
    </location>
</feature>
<dbReference type="PANTHER" id="PTHR21716:SF53">
    <property type="entry name" value="PERMEASE PERM-RELATED"/>
    <property type="match status" value="1"/>
</dbReference>
<protein>
    <submittedName>
        <fullName evidence="10">AI-2E family transporter</fullName>
    </submittedName>
</protein>
<evidence type="ECO:0000256" key="8">
    <source>
        <dbReference type="SAM" id="MobiDB-lite"/>
    </source>
</evidence>
<comment type="subcellular location">
    <subcellularLocation>
        <location evidence="1">Cell membrane</location>
        <topology evidence="1">Multi-pass membrane protein</topology>
    </subcellularLocation>
</comment>
<evidence type="ECO:0000256" key="7">
    <source>
        <dbReference type="ARBA" id="ARBA00023136"/>
    </source>
</evidence>
<feature type="transmembrane region" description="Helical" evidence="9">
    <location>
        <begin position="340"/>
        <end position="367"/>
    </location>
</feature>
<evidence type="ECO:0000313" key="11">
    <source>
        <dbReference type="Proteomes" id="UP000637578"/>
    </source>
</evidence>
<dbReference type="Proteomes" id="UP000637578">
    <property type="component" value="Unassembled WGS sequence"/>
</dbReference>
<feature type="compositionally biased region" description="Basic and acidic residues" evidence="8">
    <location>
        <begin position="396"/>
        <end position="431"/>
    </location>
</feature>
<evidence type="ECO:0000256" key="3">
    <source>
        <dbReference type="ARBA" id="ARBA00022448"/>
    </source>
</evidence>
<comment type="similarity">
    <text evidence="2">Belongs to the autoinducer-2 exporter (AI-2E) (TC 2.A.86) family.</text>
</comment>
<dbReference type="EMBL" id="BMMK01000021">
    <property type="protein sequence ID" value="GGM66935.1"/>
    <property type="molecule type" value="Genomic_DNA"/>
</dbReference>
<dbReference type="InterPro" id="IPR002549">
    <property type="entry name" value="AI-2E-like"/>
</dbReference>
<organism evidence="10 11">
    <name type="scientific">Longimycelium tulufanense</name>
    <dbReference type="NCBI Taxonomy" id="907463"/>
    <lineage>
        <taxon>Bacteria</taxon>
        <taxon>Bacillati</taxon>
        <taxon>Actinomycetota</taxon>
        <taxon>Actinomycetes</taxon>
        <taxon>Pseudonocardiales</taxon>
        <taxon>Pseudonocardiaceae</taxon>
        <taxon>Longimycelium</taxon>
    </lineage>
</organism>
<keyword evidence="3" id="KW-0813">Transport</keyword>
<name>A0A8J3CAT8_9PSEU</name>
<evidence type="ECO:0000256" key="1">
    <source>
        <dbReference type="ARBA" id="ARBA00004651"/>
    </source>
</evidence>
<feature type="transmembrane region" description="Helical" evidence="9">
    <location>
        <begin position="67"/>
        <end position="89"/>
    </location>
</feature>
<gene>
    <name evidence="10" type="ORF">GCM10012275_41740</name>
</gene>
<feature type="region of interest" description="Disordered" evidence="8">
    <location>
        <begin position="1"/>
        <end position="31"/>
    </location>
</feature>
<feature type="transmembrane region" description="Helical" evidence="9">
    <location>
        <begin position="101"/>
        <end position="126"/>
    </location>
</feature>
<dbReference type="Pfam" id="PF01594">
    <property type="entry name" value="AI-2E_transport"/>
    <property type="match status" value="1"/>
</dbReference>
<feature type="transmembrane region" description="Helical" evidence="9">
    <location>
        <begin position="303"/>
        <end position="320"/>
    </location>
</feature>
<feature type="transmembrane region" description="Helical" evidence="9">
    <location>
        <begin position="39"/>
        <end position="61"/>
    </location>
</feature>
<feature type="transmembrane region" description="Helical" evidence="9">
    <location>
        <begin position="241"/>
        <end position="264"/>
    </location>
</feature>
<evidence type="ECO:0000256" key="9">
    <source>
        <dbReference type="SAM" id="Phobius"/>
    </source>
</evidence>
<proteinExistence type="inferred from homology"/>
<dbReference type="GO" id="GO:0005886">
    <property type="term" value="C:plasma membrane"/>
    <property type="evidence" value="ECO:0007669"/>
    <property type="project" value="UniProtKB-SubCell"/>
</dbReference>
<evidence type="ECO:0000256" key="5">
    <source>
        <dbReference type="ARBA" id="ARBA00022692"/>
    </source>
</evidence>
<keyword evidence="7 9" id="KW-0472">Membrane</keyword>
<evidence type="ECO:0000256" key="4">
    <source>
        <dbReference type="ARBA" id="ARBA00022475"/>
    </source>
</evidence>
<keyword evidence="6 9" id="KW-1133">Transmembrane helix</keyword>
<dbReference type="GO" id="GO:0055085">
    <property type="term" value="P:transmembrane transport"/>
    <property type="evidence" value="ECO:0007669"/>
    <property type="project" value="TreeGrafter"/>
</dbReference>
<keyword evidence="4" id="KW-1003">Cell membrane</keyword>
<keyword evidence="5 9" id="KW-0812">Transmembrane</keyword>
<evidence type="ECO:0000313" key="10">
    <source>
        <dbReference type="EMBL" id="GGM66935.1"/>
    </source>
</evidence>
<feature type="transmembrane region" description="Helical" evidence="9">
    <location>
        <begin position="270"/>
        <end position="296"/>
    </location>
</feature>
<sequence length="431" mass="45438">MPTAPRSPEYRTVGRTSGYRGLVSDSTNSGGDAQRAVPFALRVAAAIGWRFLVLAGVLWVLGEIFGALRVVFVPVAVALLLAALLAPAVDALVRLRVPRGLATAVVMVGGLAVVGGVLTFVINAFIQGLPDMQRQVTQSIQTIRDWLREGPLHLSDVQLNQFIDRLTKWISENQETITSGALTTAGTVGELLTGMLLALFTLIFFLYDGRGIWSFLARLLPRNVRTRTLVAGRRGFATLVGYVRATAFVAVVDALGIGIGLWAIGVPLVVPLAALVFLGGFVPIVGALISGSVAVLVALVTKGLVPALLVLGVVLAVQQLEGHVLQPLVMGRAVQIHPLAVVLGITVGVSLAGIAGALLAVPLIAVINSVVRSLVSDEGLVPSEVDVYQPAEAEPEAERAERAERTGSGRAEPEEQAESDRTEPDEPPKRQ</sequence>
<feature type="region of interest" description="Disordered" evidence="8">
    <location>
        <begin position="385"/>
        <end position="431"/>
    </location>
</feature>
<reference evidence="10" key="2">
    <citation type="submission" date="2020-09" db="EMBL/GenBank/DDBJ databases">
        <authorList>
            <person name="Sun Q."/>
            <person name="Zhou Y."/>
        </authorList>
    </citation>
    <scope>NUCLEOTIDE SEQUENCE</scope>
    <source>
        <strain evidence="10">CGMCC 4.5737</strain>
    </source>
</reference>
<dbReference type="AlphaFoldDB" id="A0A8J3CAT8"/>
<evidence type="ECO:0000256" key="2">
    <source>
        <dbReference type="ARBA" id="ARBA00009773"/>
    </source>
</evidence>
<evidence type="ECO:0000256" key="6">
    <source>
        <dbReference type="ARBA" id="ARBA00022989"/>
    </source>
</evidence>
<keyword evidence="11" id="KW-1185">Reference proteome</keyword>